<dbReference type="PROSITE" id="PS50181">
    <property type="entry name" value="FBOX"/>
    <property type="match status" value="1"/>
</dbReference>
<dbReference type="AlphaFoldDB" id="A0A0A2KVT7"/>
<gene>
    <name evidence="2" type="ORF">PITC_026670</name>
</gene>
<evidence type="ECO:0000259" key="1">
    <source>
        <dbReference type="PROSITE" id="PS50181"/>
    </source>
</evidence>
<dbReference type="Proteomes" id="UP000030104">
    <property type="component" value="Unassembled WGS sequence"/>
</dbReference>
<proteinExistence type="predicted"/>
<protein>
    <recommendedName>
        <fullName evidence="1">F-box domain-containing protein</fullName>
    </recommendedName>
</protein>
<dbReference type="SUPFAM" id="SSF81383">
    <property type="entry name" value="F-box domain"/>
    <property type="match status" value="1"/>
</dbReference>
<evidence type="ECO:0000313" key="3">
    <source>
        <dbReference type="Proteomes" id="UP000030104"/>
    </source>
</evidence>
<dbReference type="PhylomeDB" id="A0A0A2KVT7"/>
<comment type="caution">
    <text evidence="2">The sequence shown here is derived from an EMBL/GenBank/DDBJ whole genome shotgun (WGS) entry which is preliminary data.</text>
</comment>
<dbReference type="OrthoDB" id="4191831at2759"/>
<organism evidence="2 3">
    <name type="scientific">Penicillium italicum</name>
    <name type="common">Blue mold</name>
    <dbReference type="NCBI Taxonomy" id="40296"/>
    <lineage>
        <taxon>Eukaryota</taxon>
        <taxon>Fungi</taxon>
        <taxon>Dikarya</taxon>
        <taxon>Ascomycota</taxon>
        <taxon>Pezizomycotina</taxon>
        <taxon>Eurotiomycetes</taxon>
        <taxon>Eurotiomycetidae</taxon>
        <taxon>Eurotiales</taxon>
        <taxon>Aspergillaceae</taxon>
        <taxon>Penicillium</taxon>
    </lineage>
</organism>
<feature type="domain" description="F-box" evidence="1">
    <location>
        <begin position="8"/>
        <end position="53"/>
    </location>
</feature>
<evidence type="ECO:0000313" key="2">
    <source>
        <dbReference type="EMBL" id="KGO71947.1"/>
    </source>
</evidence>
<sequence length="226" mass="26092">MEETLSTPNALGNLPQDCWVQILDLLSPSDIASIVATSRDLQISSQRSLYHRIDIDWTRPPLKRVLTLFRDIYKRPDLAIYIHHVSMISSKLVYPEVGREDEWALPQIDGDWNQLSSLFQDEEWIHALEHGDPYAFVAILISQLHNLRSLQLDYSFVWETGFSGLMIKHARLSASENTLSRFSQLPIVEYGMNVPDPGSLNKTRWKLMDAFPVCDPDQFEGWFYLP</sequence>
<name>A0A0A2KVT7_PENIT</name>
<dbReference type="STRING" id="40296.A0A0A2KVT7"/>
<dbReference type="HOGENOM" id="CLU_1225134_0_0_1"/>
<keyword evidence="3" id="KW-1185">Reference proteome</keyword>
<accession>A0A0A2KVT7</accession>
<dbReference type="EMBL" id="JQGA01000915">
    <property type="protein sequence ID" value="KGO71947.1"/>
    <property type="molecule type" value="Genomic_DNA"/>
</dbReference>
<reference evidence="2 3" key="1">
    <citation type="journal article" date="2015" name="Mol. Plant Microbe Interact.">
        <title>Genome, transcriptome, and functional analyses of Penicillium expansum provide new insights into secondary metabolism and pathogenicity.</title>
        <authorList>
            <person name="Ballester A.R."/>
            <person name="Marcet-Houben M."/>
            <person name="Levin E."/>
            <person name="Sela N."/>
            <person name="Selma-Lazaro C."/>
            <person name="Carmona L."/>
            <person name="Wisniewski M."/>
            <person name="Droby S."/>
            <person name="Gonzalez-Candelas L."/>
            <person name="Gabaldon T."/>
        </authorList>
    </citation>
    <scope>NUCLEOTIDE SEQUENCE [LARGE SCALE GENOMIC DNA]</scope>
    <source>
        <strain evidence="2 3">PHI-1</strain>
    </source>
</reference>
<dbReference type="InterPro" id="IPR001810">
    <property type="entry name" value="F-box_dom"/>
</dbReference>
<dbReference type="InterPro" id="IPR036047">
    <property type="entry name" value="F-box-like_dom_sf"/>
</dbReference>